<proteinExistence type="predicted"/>
<protein>
    <submittedName>
        <fullName evidence="1">Uncharacterized protein</fullName>
    </submittedName>
</protein>
<evidence type="ECO:0000313" key="1">
    <source>
        <dbReference type="EMBL" id="KAA0972672.1"/>
    </source>
</evidence>
<comment type="caution">
    <text evidence="1">The sequence shown here is derived from an EMBL/GenBank/DDBJ whole genome shotgun (WGS) entry which is preliminary data.</text>
</comment>
<organism evidence="1 2">
    <name type="scientific">Aureimonas fodinaquatilis</name>
    <dbReference type="NCBI Taxonomy" id="2565783"/>
    <lineage>
        <taxon>Bacteria</taxon>
        <taxon>Pseudomonadati</taxon>
        <taxon>Pseudomonadota</taxon>
        <taxon>Alphaproteobacteria</taxon>
        <taxon>Hyphomicrobiales</taxon>
        <taxon>Aurantimonadaceae</taxon>
        <taxon>Aureimonas</taxon>
    </lineage>
</organism>
<name>A0A5B0E2W4_9HYPH</name>
<sequence>MVSCTSSSTILTSSNTALVQTRGAPVCGSVRTAAVAQKQAAIETIKAGFDRYKIIDASSTNNVSVRSTAGSYHTTATARGNTYNAVTTYEPGIPIVSGRHEMSISIRMFHENEREAAQAIPAREILGPKWLELTKVGRIGTCAR</sequence>
<dbReference type="Proteomes" id="UP000324738">
    <property type="component" value="Unassembled WGS sequence"/>
</dbReference>
<gene>
    <name evidence="1" type="ORF">FPY71_02110</name>
</gene>
<accession>A0A5B0E2W4</accession>
<evidence type="ECO:0000313" key="2">
    <source>
        <dbReference type="Proteomes" id="UP000324738"/>
    </source>
</evidence>
<dbReference type="EMBL" id="VTWH01000001">
    <property type="protein sequence ID" value="KAA0972672.1"/>
    <property type="molecule type" value="Genomic_DNA"/>
</dbReference>
<keyword evidence="2" id="KW-1185">Reference proteome</keyword>
<reference evidence="1 2" key="1">
    <citation type="submission" date="2019-08" db="EMBL/GenBank/DDBJ databases">
        <title>Aureimonas fodiniaquatilis sp. nov., isolated from a coal mine wastewater.</title>
        <authorList>
            <person name="Kim W."/>
        </authorList>
    </citation>
    <scope>NUCLEOTIDE SEQUENCE [LARGE SCALE GENOMIC DNA]</scope>
    <source>
        <strain evidence="1 2">CAU 1482</strain>
    </source>
</reference>
<dbReference type="AlphaFoldDB" id="A0A5B0E2W4"/>
<dbReference type="OrthoDB" id="7773880at2"/>